<dbReference type="PANTHER" id="PTHR43459:SF1">
    <property type="entry name" value="EG:BACN32G11.4 PROTEIN"/>
    <property type="match status" value="1"/>
</dbReference>
<dbReference type="InterPro" id="IPR029045">
    <property type="entry name" value="ClpP/crotonase-like_dom_sf"/>
</dbReference>
<dbReference type="Gene3D" id="1.10.12.10">
    <property type="entry name" value="Lyase 2-enoyl-coa Hydratase, Chain A, domain 2"/>
    <property type="match status" value="1"/>
</dbReference>
<dbReference type="InterPro" id="IPR001753">
    <property type="entry name" value="Enoyl-CoA_hydra/iso"/>
</dbReference>
<dbReference type="InterPro" id="IPR018376">
    <property type="entry name" value="Enoyl-CoA_hyd/isom_CS"/>
</dbReference>
<dbReference type="Gene3D" id="3.90.226.10">
    <property type="entry name" value="2-enoyl-CoA Hydratase, Chain A, domain 1"/>
    <property type="match status" value="1"/>
</dbReference>
<proteinExistence type="inferred from homology"/>
<comment type="similarity">
    <text evidence="1 2">Belongs to the enoyl-CoA hydratase/isomerase family.</text>
</comment>
<dbReference type="SUPFAM" id="SSF52096">
    <property type="entry name" value="ClpP/crotonase"/>
    <property type="match status" value="1"/>
</dbReference>
<dbReference type="PROSITE" id="PS00166">
    <property type="entry name" value="ENOYL_COA_HYDRATASE"/>
    <property type="match status" value="1"/>
</dbReference>
<evidence type="ECO:0000313" key="3">
    <source>
        <dbReference type="EMBL" id="QMV75498.1"/>
    </source>
</evidence>
<dbReference type="GO" id="GO:0016853">
    <property type="term" value="F:isomerase activity"/>
    <property type="evidence" value="ECO:0007669"/>
    <property type="project" value="UniProtKB-KW"/>
</dbReference>
<dbReference type="PANTHER" id="PTHR43459">
    <property type="entry name" value="ENOYL-COA HYDRATASE"/>
    <property type="match status" value="1"/>
</dbReference>
<dbReference type="AlphaFoldDB" id="A0A7G5ENC3"/>
<organism evidence="3 4">
    <name type="scientific">Comamonas piscis</name>
    <dbReference type="NCBI Taxonomy" id="1562974"/>
    <lineage>
        <taxon>Bacteria</taxon>
        <taxon>Pseudomonadati</taxon>
        <taxon>Pseudomonadota</taxon>
        <taxon>Betaproteobacteria</taxon>
        <taxon>Burkholderiales</taxon>
        <taxon>Comamonadaceae</taxon>
        <taxon>Comamonas</taxon>
    </lineage>
</organism>
<keyword evidence="3" id="KW-0413">Isomerase</keyword>
<accession>A0A7G5ENC3</accession>
<name>A0A7G5ENC3_9BURK</name>
<dbReference type="Pfam" id="PF00378">
    <property type="entry name" value="ECH_1"/>
    <property type="match status" value="1"/>
</dbReference>
<reference evidence="3 4" key="1">
    <citation type="journal article" date="2020" name="G3 (Bethesda)">
        <title>CeMbio - The Caenorhabditis elegans Microbiome Resource.</title>
        <authorList>
            <person name="Dirksen P."/>
            <person name="Assie A."/>
            <person name="Zimmermann J."/>
            <person name="Zhang F."/>
            <person name="Tietje A.M."/>
            <person name="Marsh S.A."/>
            <person name="Felix M.A."/>
            <person name="Shapira M."/>
            <person name="Kaleta C."/>
            <person name="Schulenburg H."/>
            <person name="Samuel B."/>
        </authorList>
    </citation>
    <scope>NUCLEOTIDE SEQUENCE [LARGE SCALE GENOMIC DNA]</scope>
    <source>
        <strain evidence="3 4">BIGb0172</strain>
    </source>
</reference>
<sequence>MSRNYERIIFERQDGVATLRFNYPAKRNAFDPQMREEMAEVVRLVQTDASLRALVLTGEGSHFCSGGDLGNIAASGLDNAGWRARLSSLHHWLKDLMLLDKPVIAAVDGAAYGAGFSLALAADFIIASDRARFAMSFIRVGVVPDCAAFYTLPRVVGVQRARELMLSGREVSAQEALQLGIASELVAPEQLQARAQAIAHSFVGASPVALSLIKRSLAMAANDLPALLEQEANAQALAMGTAEHRDAVQAFLNKQPAPFQWPAKA</sequence>
<dbReference type="RefSeq" id="WP_182325750.1">
    <property type="nucleotide sequence ID" value="NZ_CP058554.1"/>
</dbReference>
<dbReference type="InterPro" id="IPR014748">
    <property type="entry name" value="Enoyl-CoA_hydra_C"/>
</dbReference>
<evidence type="ECO:0000256" key="2">
    <source>
        <dbReference type="RuleBase" id="RU003707"/>
    </source>
</evidence>
<dbReference type="KEGG" id="cpis:HS961_23190"/>
<dbReference type="CDD" id="cd06558">
    <property type="entry name" value="crotonase-like"/>
    <property type="match status" value="1"/>
</dbReference>
<evidence type="ECO:0000256" key="1">
    <source>
        <dbReference type="ARBA" id="ARBA00005254"/>
    </source>
</evidence>
<gene>
    <name evidence="3" type="ORF">HS961_23190</name>
</gene>
<dbReference type="Proteomes" id="UP000515240">
    <property type="component" value="Chromosome"/>
</dbReference>
<protein>
    <submittedName>
        <fullName evidence="3">Enoyl-CoA hydratase/isomerase family protein</fullName>
    </submittedName>
</protein>
<keyword evidence="4" id="KW-1185">Reference proteome</keyword>
<evidence type="ECO:0000313" key="4">
    <source>
        <dbReference type="Proteomes" id="UP000515240"/>
    </source>
</evidence>
<dbReference type="EMBL" id="CP058554">
    <property type="protein sequence ID" value="QMV75498.1"/>
    <property type="molecule type" value="Genomic_DNA"/>
</dbReference>